<proteinExistence type="predicted"/>
<reference evidence="3" key="1">
    <citation type="submission" date="2020-05" db="EMBL/GenBank/DDBJ databases">
        <authorList>
            <person name="Chiriac C."/>
            <person name="Salcher M."/>
            <person name="Ghai R."/>
            <person name="Kavagutti S V."/>
        </authorList>
    </citation>
    <scope>NUCLEOTIDE SEQUENCE</scope>
</reference>
<evidence type="ECO:0000313" key="3">
    <source>
        <dbReference type="EMBL" id="CAB4896782.1"/>
    </source>
</evidence>
<dbReference type="InterPro" id="IPR012495">
    <property type="entry name" value="TadE-like_dom"/>
</dbReference>
<feature type="domain" description="TadE-like" evidence="2">
    <location>
        <begin position="2"/>
        <end position="42"/>
    </location>
</feature>
<gene>
    <name evidence="3" type="ORF">UFOPK3609_00063</name>
</gene>
<organism evidence="3">
    <name type="scientific">freshwater metagenome</name>
    <dbReference type="NCBI Taxonomy" id="449393"/>
    <lineage>
        <taxon>unclassified sequences</taxon>
        <taxon>metagenomes</taxon>
        <taxon>ecological metagenomes</taxon>
    </lineage>
</organism>
<evidence type="ECO:0000259" key="2">
    <source>
        <dbReference type="Pfam" id="PF07811"/>
    </source>
</evidence>
<name>A0A6J7FMD6_9ZZZZ</name>
<protein>
    <submittedName>
        <fullName evidence="3">Unannotated protein</fullName>
    </submittedName>
</protein>
<evidence type="ECO:0000256" key="1">
    <source>
        <dbReference type="SAM" id="MobiDB-lite"/>
    </source>
</evidence>
<accession>A0A6J7FMD6</accession>
<sequence>MATLELTVLFPVLLLLIFGVIQGALFFHGRNVALAAAEQGVRAARLDGQPNPAGTAQQQARQFLTDTGELDNLSELSIVPTVTDAQVRVTVSARTVSLLPGLPGPRVSQTAAGPLERFTSRSSP</sequence>
<dbReference type="AlphaFoldDB" id="A0A6J7FMD6"/>
<dbReference type="EMBL" id="CAFBMQ010000001">
    <property type="protein sequence ID" value="CAB4896782.1"/>
    <property type="molecule type" value="Genomic_DNA"/>
</dbReference>
<feature type="region of interest" description="Disordered" evidence="1">
    <location>
        <begin position="101"/>
        <end position="124"/>
    </location>
</feature>
<dbReference type="Pfam" id="PF07811">
    <property type="entry name" value="TadE"/>
    <property type="match status" value="1"/>
</dbReference>